<dbReference type="AlphaFoldDB" id="A0A5B7JY74"/>
<reference evidence="1 2" key="1">
    <citation type="submission" date="2019-05" db="EMBL/GenBank/DDBJ databases">
        <title>Another draft genome of Portunus trituberculatus and its Hox gene families provides insights of decapod evolution.</title>
        <authorList>
            <person name="Jeong J.-H."/>
            <person name="Song I."/>
            <person name="Kim S."/>
            <person name="Choi T."/>
            <person name="Kim D."/>
            <person name="Ryu S."/>
            <person name="Kim W."/>
        </authorList>
    </citation>
    <scope>NUCLEOTIDE SEQUENCE [LARGE SCALE GENOMIC DNA]</scope>
    <source>
        <tissue evidence="1">Muscle</tissue>
    </source>
</reference>
<evidence type="ECO:0000313" key="2">
    <source>
        <dbReference type="Proteomes" id="UP000324222"/>
    </source>
</evidence>
<evidence type="ECO:0000313" key="1">
    <source>
        <dbReference type="EMBL" id="MPC97958.1"/>
    </source>
</evidence>
<sequence length="85" mass="9673">MVVNGINSSAFFEQSQVSRCHGRMCREWRLSYVPGCCRVNYVIPLCENRYGKQVYWYGNGQAGGRLRASGNLLKEVALQDTPARR</sequence>
<dbReference type="Proteomes" id="UP000324222">
    <property type="component" value="Unassembled WGS sequence"/>
</dbReference>
<name>A0A5B7JY74_PORTR</name>
<proteinExistence type="predicted"/>
<accession>A0A5B7JY74</accession>
<comment type="caution">
    <text evidence="1">The sequence shown here is derived from an EMBL/GenBank/DDBJ whole genome shotgun (WGS) entry which is preliminary data.</text>
</comment>
<dbReference type="EMBL" id="VSRR010112184">
    <property type="protein sequence ID" value="MPC97958.1"/>
    <property type="molecule type" value="Genomic_DNA"/>
</dbReference>
<gene>
    <name evidence="1" type="ORF">E2C01_093305</name>
</gene>
<protein>
    <submittedName>
        <fullName evidence="1">Uncharacterized protein</fullName>
    </submittedName>
</protein>
<keyword evidence="2" id="KW-1185">Reference proteome</keyword>
<organism evidence="1 2">
    <name type="scientific">Portunus trituberculatus</name>
    <name type="common">Swimming crab</name>
    <name type="synonym">Neptunus trituberculatus</name>
    <dbReference type="NCBI Taxonomy" id="210409"/>
    <lineage>
        <taxon>Eukaryota</taxon>
        <taxon>Metazoa</taxon>
        <taxon>Ecdysozoa</taxon>
        <taxon>Arthropoda</taxon>
        <taxon>Crustacea</taxon>
        <taxon>Multicrustacea</taxon>
        <taxon>Malacostraca</taxon>
        <taxon>Eumalacostraca</taxon>
        <taxon>Eucarida</taxon>
        <taxon>Decapoda</taxon>
        <taxon>Pleocyemata</taxon>
        <taxon>Brachyura</taxon>
        <taxon>Eubrachyura</taxon>
        <taxon>Portunoidea</taxon>
        <taxon>Portunidae</taxon>
        <taxon>Portuninae</taxon>
        <taxon>Portunus</taxon>
    </lineage>
</organism>